<feature type="compositionally biased region" description="Basic and acidic residues" evidence="1">
    <location>
        <begin position="1"/>
        <end position="11"/>
    </location>
</feature>
<dbReference type="AlphaFoldDB" id="A0A840WLY1"/>
<feature type="region of interest" description="Disordered" evidence="1">
    <location>
        <begin position="1"/>
        <end position="192"/>
    </location>
</feature>
<feature type="compositionally biased region" description="Gly residues" evidence="1">
    <location>
        <begin position="144"/>
        <end position="159"/>
    </location>
</feature>
<evidence type="ECO:0000313" key="5">
    <source>
        <dbReference type="Proteomes" id="UP000579647"/>
    </source>
</evidence>
<feature type="transmembrane region" description="Helical" evidence="2">
    <location>
        <begin position="426"/>
        <end position="449"/>
    </location>
</feature>
<dbReference type="PANTHER" id="PTHR33133:SF1">
    <property type="entry name" value="EXPRESSED PROTEIN-RELATED"/>
    <property type="match status" value="1"/>
</dbReference>
<feature type="transmembrane region" description="Helical" evidence="2">
    <location>
        <begin position="222"/>
        <end position="243"/>
    </location>
</feature>
<keyword evidence="2" id="KW-0812">Transmembrane</keyword>
<organism evidence="4 5">
    <name type="scientific">Nocardiopsis metallicus</name>
    <dbReference type="NCBI Taxonomy" id="179819"/>
    <lineage>
        <taxon>Bacteria</taxon>
        <taxon>Bacillati</taxon>
        <taxon>Actinomycetota</taxon>
        <taxon>Actinomycetes</taxon>
        <taxon>Streptosporangiales</taxon>
        <taxon>Nocardiopsidaceae</taxon>
        <taxon>Nocardiopsis</taxon>
    </lineage>
</organism>
<feature type="compositionally biased region" description="Gly residues" evidence="1">
    <location>
        <begin position="109"/>
        <end position="135"/>
    </location>
</feature>
<evidence type="ECO:0000256" key="2">
    <source>
        <dbReference type="SAM" id="Phobius"/>
    </source>
</evidence>
<proteinExistence type="predicted"/>
<feature type="compositionally biased region" description="Gly residues" evidence="1">
    <location>
        <begin position="73"/>
        <end position="99"/>
    </location>
</feature>
<feature type="transmembrane region" description="Helical" evidence="2">
    <location>
        <begin position="367"/>
        <end position="391"/>
    </location>
</feature>
<evidence type="ECO:0000313" key="4">
    <source>
        <dbReference type="EMBL" id="MBB5492657.1"/>
    </source>
</evidence>
<gene>
    <name evidence="4" type="ORF">HNR07_003794</name>
</gene>
<dbReference type="Pfam" id="PF10110">
    <property type="entry name" value="GPDPase_memb"/>
    <property type="match status" value="1"/>
</dbReference>
<protein>
    <submittedName>
        <fullName evidence="4">MFS family permease</fullName>
    </submittedName>
</protein>
<evidence type="ECO:0000259" key="3">
    <source>
        <dbReference type="Pfam" id="PF10110"/>
    </source>
</evidence>
<comment type="caution">
    <text evidence="4">The sequence shown here is derived from an EMBL/GenBank/DDBJ whole genome shotgun (WGS) entry which is preliminary data.</text>
</comment>
<feature type="domain" description="Glycerophosphoryl diester phosphodiesterase membrane" evidence="3">
    <location>
        <begin position="374"/>
        <end position="499"/>
    </location>
</feature>
<feature type="transmembrane region" description="Helical" evidence="2">
    <location>
        <begin position="337"/>
        <end position="361"/>
    </location>
</feature>
<keyword evidence="5" id="KW-1185">Reference proteome</keyword>
<evidence type="ECO:0000256" key="1">
    <source>
        <dbReference type="SAM" id="MobiDB-lite"/>
    </source>
</evidence>
<reference evidence="4 5" key="1">
    <citation type="submission" date="2020-08" db="EMBL/GenBank/DDBJ databases">
        <title>Sequencing the genomes of 1000 actinobacteria strains.</title>
        <authorList>
            <person name="Klenk H.-P."/>
        </authorList>
    </citation>
    <scope>NUCLEOTIDE SEQUENCE [LARGE SCALE GENOMIC DNA]</scope>
    <source>
        <strain evidence="4 5">DSM 44598</strain>
    </source>
</reference>
<dbReference type="InterPro" id="IPR018476">
    <property type="entry name" value="GlyceroP-diester-Pdiesterase_M"/>
</dbReference>
<feature type="transmembrane region" description="Helical" evidence="2">
    <location>
        <begin position="461"/>
        <end position="494"/>
    </location>
</feature>
<feature type="compositionally biased region" description="Pro residues" evidence="1">
    <location>
        <begin position="59"/>
        <end position="69"/>
    </location>
</feature>
<sequence length="528" mass="54320">MSQEDGHREGSGDGPEVQGPPESADSTGAGGWAAPGQGSAPSSPEGSRSAPPSSGQPGYGPPEPPPGYAPPQGYGGQGYGGQAYGPQGQGTPPGYGAPGYGPREQVGAPGYGTPGYGPPHGQGVPSGYGQQGYGAPGYSAPGYGAPGQGTPGYGPHGQGGPPPGYGPPGQGGPSGYGPHGQSAQGPSPQPIKTGVVALRPMTLGDIFNGAFSYIRDNPRTTFVLALVVMAIASSVSAIASALLPAETLTSFDEILADPAALDPDDPIFQTSPLVSLLSLVGGLITLVGGAILLGLLAAVVAMAVLGRRLTVAEAWEAVRGQVGSIIGLAFIKLGMQIIMAIVFFIAMMIVVFVAVLLSFAFQSFGAAVAVGLLIVLVGIAAVAAPALWIWIRLYYAMPLVVLERLGPFQAIARSWRLSQGAWWRTFGYWLLALLIVFVVNLILGLPFGVVLGFDVLPYGDYGVVVTAVISYVITVLVYALTQPFLAGVNTLLYLDLRMRREGLDLHLQQAAQQGQAVGSEIFLPRYRT</sequence>
<name>A0A840WLY1_9ACTN</name>
<dbReference type="Proteomes" id="UP000579647">
    <property type="component" value="Unassembled WGS sequence"/>
</dbReference>
<dbReference type="RefSeq" id="WP_281386916.1">
    <property type="nucleotide sequence ID" value="NZ_BAAAKM010000033.1"/>
</dbReference>
<dbReference type="EMBL" id="JACHDO010000001">
    <property type="protein sequence ID" value="MBB5492657.1"/>
    <property type="molecule type" value="Genomic_DNA"/>
</dbReference>
<dbReference type="PANTHER" id="PTHR33133">
    <property type="entry name" value="OS08G0107100 PROTEIN-RELATED"/>
    <property type="match status" value="1"/>
</dbReference>
<feature type="transmembrane region" description="Helical" evidence="2">
    <location>
        <begin position="276"/>
        <end position="305"/>
    </location>
</feature>
<keyword evidence="2" id="KW-1133">Transmembrane helix</keyword>
<feature type="compositionally biased region" description="Gly residues" evidence="1">
    <location>
        <begin position="167"/>
        <end position="178"/>
    </location>
</feature>
<keyword evidence="2" id="KW-0472">Membrane</keyword>
<accession>A0A840WLY1</accession>